<keyword evidence="9" id="KW-1185">Reference proteome</keyword>
<evidence type="ECO:0000256" key="6">
    <source>
        <dbReference type="RuleBase" id="RU364082"/>
    </source>
</evidence>
<dbReference type="OrthoDB" id="9803892at2"/>
<dbReference type="AlphaFoldDB" id="B3QYS1"/>
<dbReference type="CDD" id="cd05254">
    <property type="entry name" value="dTDP_HR_like_SDR_e"/>
    <property type="match status" value="1"/>
</dbReference>
<evidence type="ECO:0000256" key="1">
    <source>
        <dbReference type="ARBA" id="ARBA00004781"/>
    </source>
</evidence>
<dbReference type="EC" id="1.1.1.133" evidence="3 6"/>
<dbReference type="PANTHER" id="PTHR10491">
    <property type="entry name" value="DTDP-4-DEHYDRORHAMNOSE REDUCTASE"/>
    <property type="match status" value="1"/>
</dbReference>
<proteinExistence type="inferred from homology"/>
<dbReference type="GO" id="GO:0019305">
    <property type="term" value="P:dTDP-rhamnose biosynthetic process"/>
    <property type="evidence" value="ECO:0007669"/>
    <property type="project" value="UniProtKB-UniPathway"/>
</dbReference>
<dbReference type="STRING" id="517418.Ctha_2695"/>
<dbReference type="InterPro" id="IPR029903">
    <property type="entry name" value="RmlD-like-bd"/>
</dbReference>
<accession>B3QYS1</accession>
<dbReference type="Gene3D" id="3.90.25.10">
    <property type="entry name" value="UDP-galactose 4-epimerase, domain 1"/>
    <property type="match status" value="1"/>
</dbReference>
<dbReference type="KEGG" id="cts:Ctha_2695"/>
<comment type="function">
    <text evidence="6">Catalyzes the reduction of dTDP-6-deoxy-L-lyxo-4-hexulose to yield dTDP-L-rhamnose.</text>
</comment>
<evidence type="ECO:0000313" key="9">
    <source>
        <dbReference type="Proteomes" id="UP000001208"/>
    </source>
</evidence>
<sequence>MSKSYKRVLITGANGLLGQKLTDCFAADRAYDLLATARQPTPYNQTASFGFISLDMLDRQAVKELVWNFEPNFIVNAGAYTNVDGCEKEKDLCWKGNVIAVENLAAAARLVKAQVVHVSTDYIFDGKNGPYDEAQQPNPLSYYGRSKLASENVLRNSGEHWAIIRTMVVYGVAAQCKKNFALWLAGELKAGKQVRIVDDQFGNTTLADDLARGIYMLVNKAKHGVYNMVGGDNVSRYEFALRLAEVFGFDKNLITPIKTADLSQLAERPMKSGLITLKAETELGIRFFSLNESLRIFKKQYTEVFGE</sequence>
<dbReference type="UniPathway" id="UPA00124"/>
<keyword evidence="6" id="KW-0560">Oxidoreductase</keyword>
<comment type="similarity">
    <text evidence="2 6">Belongs to the dTDP-4-dehydrorhamnose reductase family.</text>
</comment>
<dbReference type="NCBIfam" id="TIGR01214">
    <property type="entry name" value="rmlD"/>
    <property type="match status" value="1"/>
</dbReference>
<gene>
    <name evidence="8" type="ordered locus">Ctha_2695</name>
</gene>
<evidence type="ECO:0000256" key="3">
    <source>
        <dbReference type="ARBA" id="ARBA00012929"/>
    </source>
</evidence>
<evidence type="ECO:0000256" key="4">
    <source>
        <dbReference type="ARBA" id="ARBA00017099"/>
    </source>
</evidence>
<dbReference type="RefSeq" id="WP_012501226.1">
    <property type="nucleotide sequence ID" value="NC_011026.1"/>
</dbReference>
<name>B3QYS1_CHLT3</name>
<dbReference type="SUPFAM" id="SSF51735">
    <property type="entry name" value="NAD(P)-binding Rossmann-fold domains"/>
    <property type="match status" value="1"/>
</dbReference>
<keyword evidence="6" id="KW-0521">NADP</keyword>
<dbReference type="HOGENOM" id="CLU_045518_2_1_10"/>
<comment type="catalytic activity">
    <reaction evidence="5">
        <text>dTDP-beta-L-rhamnose + NADP(+) = dTDP-4-dehydro-beta-L-rhamnose + NADPH + H(+)</text>
        <dbReference type="Rhea" id="RHEA:21796"/>
        <dbReference type="ChEBI" id="CHEBI:15378"/>
        <dbReference type="ChEBI" id="CHEBI:57510"/>
        <dbReference type="ChEBI" id="CHEBI:57783"/>
        <dbReference type="ChEBI" id="CHEBI:58349"/>
        <dbReference type="ChEBI" id="CHEBI:62830"/>
        <dbReference type="EC" id="1.1.1.133"/>
    </reaction>
</comment>
<dbReference type="EMBL" id="CP001100">
    <property type="protein sequence ID" value="ACF15144.1"/>
    <property type="molecule type" value="Genomic_DNA"/>
</dbReference>
<evidence type="ECO:0000313" key="8">
    <source>
        <dbReference type="EMBL" id="ACF15144.1"/>
    </source>
</evidence>
<dbReference type="InterPro" id="IPR036291">
    <property type="entry name" value="NAD(P)-bd_dom_sf"/>
</dbReference>
<dbReference type="Proteomes" id="UP000001208">
    <property type="component" value="Chromosome"/>
</dbReference>
<reference evidence="8 9" key="1">
    <citation type="submission" date="2008-06" db="EMBL/GenBank/DDBJ databases">
        <title>Complete sequence of Chloroherpeton thalassium ATCC 35110.</title>
        <authorList>
            <consortium name="US DOE Joint Genome Institute"/>
            <person name="Lucas S."/>
            <person name="Copeland A."/>
            <person name="Lapidus A."/>
            <person name="Glavina del Rio T."/>
            <person name="Dalin E."/>
            <person name="Tice H."/>
            <person name="Bruce D."/>
            <person name="Goodwin L."/>
            <person name="Pitluck S."/>
            <person name="Schmutz J."/>
            <person name="Larimer F."/>
            <person name="Land M."/>
            <person name="Hauser L."/>
            <person name="Kyrpides N."/>
            <person name="Mikhailova N."/>
            <person name="Liu Z."/>
            <person name="Li T."/>
            <person name="Zhao F."/>
            <person name="Overmann J."/>
            <person name="Bryant D.A."/>
            <person name="Richardson P."/>
        </authorList>
    </citation>
    <scope>NUCLEOTIDE SEQUENCE [LARGE SCALE GENOMIC DNA]</scope>
    <source>
        <strain evidence="9">ATCC 35110 / GB-78</strain>
    </source>
</reference>
<organism evidence="8 9">
    <name type="scientific">Chloroherpeton thalassium (strain ATCC 35110 / GB-78)</name>
    <dbReference type="NCBI Taxonomy" id="517418"/>
    <lineage>
        <taxon>Bacteria</taxon>
        <taxon>Pseudomonadati</taxon>
        <taxon>Chlorobiota</taxon>
        <taxon>Chlorobiia</taxon>
        <taxon>Chlorobiales</taxon>
        <taxon>Chloroherpetonaceae</taxon>
        <taxon>Chloroherpeton</taxon>
    </lineage>
</organism>
<dbReference type="InterPro" id="IPR005913">
    <property type="entry name" value="dTDP_dehydrorham_reduct"/>
</dbReference>
<evidence type="ECO:0000259" key="7">
    <source>
        <dbReference type="Pfam" id="PF04321"/>
    </source>
</evidence>
<protein>
    <recommendedName>
        <fullName evidence="4 6">dTDP-4-dehydrorhamnose reductase</fullName>
        <ecNumber evidence="3 6">1.1.1.133</ecNumber>
    </recommendedName>
</protein>
<comment type="pathway">
    <text evidence="1 6">Carbohydrate biosynthesis; dTDP-L-rhamnose biosynthesis.</text>
</comment>
<dbReference type="GO" id="GO:0008831">
    <property type="term" value="F:dTDP-4-dehydrorhamnose reductase activity"/>
    <property type="evidence" value="ECO:0007669"/>
    <property type="project" value="UniProtKB-EC"/>
</dbReference>
<evidence type="ECO:0000256" key="2">
    <source>
        <dbReference type="ARBA" id="ARBA00010944"/>
    </source>
</evidence>
<dbReference type="eggNOG" id="COG1091">
    <property type="taxonomic scope" value="Bacteria"/>
</dbReference>
<feature type="domain" description="RmlD-like substrate binding" evidence="7">
    <location>
        <begin position="7"/>
        <end position="298"/>
    </location>
</feature>
<dbReference type="Gene3D" id="3.40.50.720">
    <property type="entry name" value="NAD(P)-binding Rossmann-like Domain"/>
    <property type="match status" value="1"/>
</dbReference>
<dbReference type="PANTHER" id="PTHR10491:SF4">
    <property type="entry name" value="METHIONINE ADENOSYLTRANSFERASE 2 SUBUNIT BETA"/>
    <property type="match status" value="1"/>
</dbReference>
<evidence type="ECO:0000256" key="5">
    <source>
        <dbReference type="ARBA" id="ARBA00048200"/>
    </source>
</evidence>
<dbReference type="Pfam" id="PF04321">
    <property type="entry name" value="RmlD_sub_bind"/>
    <property type="match status" value="1"/>
</dbReference>